<keyword evidence="9" id="KW-1185">Reference proteome</keyword>
<protein>
    <submittedName>
        <fullName evidence="8">Oligosaccharide flippase family protein</fullName>
    </submittedName>
</protein>
<proteinExistence type="inferred from homology"/>
<dbReference type="RefSeq" id="WP_144307674.1">
    <property type="nucleotide sequence ID" value="NZ_VMNK01000001.1"/>
</dbReference>
<dbReference type="InterPro" id="IPR050833">
    <property type="entry name" value="Poly_Biosynth_Transport"/>
</dbReference>
<evidence type="ECO:0000313" key="9">
    <source>
        <dbReference type="Proteomes" id="UP000319502"/>
    </source>
</evidence>
<dbReference type="Pfam" id="PF13440">
    <property type="entry name" value="Polysacc_synt_3"/>
    <property type="match status" value="1"/>
</dbReference>
<dbReference type="Proteomes" id="UP000319502">
    <property type="component" value="Unassembled WGS sequence"/>
</dbReference>
<feature type="transmembrane region" description="Helical" evidence="7">
    <location>
        <begin position="157"/>
        <end position="174"/>
    </location>
</feature>
<feature type="transmembrane region" description="Helical" evidence="7">
    <location>
        <begin position="324"/>
        <end position="344"/>
    </location>
</feature>
<keyword evidence="6 7" id="KW-0472">Membrane</keyword>
<keyword evidence="4 7" id="KW-0812">Transmembrane</keyword>
<feature type="transmembrane region" description="Helical" evidence="7">
    <location>
        <begin position="421"/>
        <end position="438"/>
    </location>
</feature>
<keyword evidence="3" id="KW-1003">Cell membrane</keyword>
<dbReference type="OrthoDB" id="8538786at2"/>
<dbReference type="AlphaFoldDB" id="A0A557R3E8"/>
<evidence type="ECO:0000256" key="1">
    <source>
        <dbReference type="ARBA" id="ARBA00004651"/>
    </source>
</evidence>
<comment type="subcellular location">
    <subcellularLocation>
        <location evidence="1">Cell membrane</location>
        <topology evidence="1">Multi-pass membrane protein</topology>
    </subcellularLocation>
</comment>
<evidence type="ECO:0000256" key="7">
    <source>
        <dbReference type="SAM" id="Phobius"/>
    </source>
</evidence>
<organism evidence="8 9">
    <name type="scientific">Denitromonas halophila</name>
    <dbReference type="NCBI Taxonomy" id="1629404"/>
    <lineage>
        <taxon>Bacteria</taxon>
        <taxon>Pseudomonadati</taxon>
        <taxon>Pseudomonadota</taxon>
        <taxon>Betaproteobacteria</taxon>
        <taxon>Rhodocyclales</taxon>
        <taxon>Zoogloeaceae</taxon>
        <taxon>Denitromonas</taxon>
    </lineage>
</organism>
<dbReference type="GO" id="GO:0005886">
    <property type="term" value="C:plasma membrane"/>
    <property type="evidence" value="ECO:0007669"/>
    <property type="project" value="UniProtKB-SubCell"/>
</dbReference>
<evidence type="ECO:0000256" key="2">
    <source>
        <dbReference type="ARBA" id="ARBA00007430"/>
    </source>
</evidence>
<feature type="transmembrane region" description="Helical" evidence="7">
    <location>
        <begin position="96"/>
        <end position="113"/>
    </location>
</feature>
<dbReference type="PANTHER" id="PTHR30250:SF10">
    <property type="entry name" value="LIPOPOLYSACCHARIDE BIOSYNTHESIS PROTEIN WZXC"/>
    <property type="match status" value="1"/>
</dbReference>
<gene>
    <name evidence="8" type="ORF">FHP91_00050</name>
</gene>
<dbReference type="EMBL" id="VMNK01000001">
    <property type="protein sequence ID" value="TVO59656.1"/>
    <property type="molecule type" value="Genomic_DNA"/>
</dbReference>
<evidence type="ECO:0000256" key="3">
    <source>
        <dbReference type="ARBA" id="ARBA00022475"/>
    </source>
</evidence>
<dbReference type="PANTHER" id="PTHR30250">
    <property type="entry name" value="PST FAMILY PREDICTED COLANIC ACID TRANSPORTER"/>
    <property type="match status" value="1"/>
</dbReference>
<evidence type="ECO:0000256" key="4">
    <source>
        <dbReference type="ARBA" id="ARBA00022692"/>
    </source>
</evidence>
<feature type="transmembrane region" description="Helical" evidence="7">
    <location>
        <begin position="365"/>
        <end position="388"/>
    </location>
</feature>
<feature type="transmembrane region" description="Helical" evidence="7">
    <location>
        <begin position="119"/>
        <end position="136"/>
    </location>
</feature>
<evidence type="ECO:0000256" key="6">
    <source>
        <dbReference type="ARBA" id="ARBA00023136"/>
    </source>
</evidence>
<feature type="transmembrane region" description="Helical" evidence="7">
    <location>
        <begin position="450"/>
        <end position="469"/>
    </location>
</feature>
<feature type="transmembrane region" description="Helical" evidence="7">
    <location>
        <begin position="51"/>
        <end position="75"/>
    </location>
</feature>
<evidence type="ECO:0000256" key="5">
    <source>
        <dbReference type="ARBA" id="ARBA00022989"/>
    </source>
</evidence>
<feature type="transmembrane region" description="Helical" evidence="7">
    <location>
        <begin position="289"/>
        <end position="312"/>
    </location>
</feature>
<sequence length="495" mass="53944">MPSRPPPVPSLRDKVVNSALWLIATRWVHRLLGLVSTMVLARVLMPEDFGIVAAVTAVVAIMDGFFEFGFDLALIRDKDVTREDYDTAWTMRLLKGVLFGVAVIAASPFVASYANEESLVAISALIGAGIFIRGAENVGIVRFQKELQFDRLFRIKLYPRLLAVITSVVMALWLRSYWAIVIGAVMQNVYQTLFSYLMCDFRPRLRLEGAGKLWRFSKWIVISAISRQLFAATDQFLLSGWISKERLGFFSVGGSLAAMITNELVGAVGNALIPGYAKLQDEPSRLRSAFLVSQSAFVALLIPAAIGVAILADQLTAVVLGAQWADAAPILGLFAVFYLCYSVVENLNRFMAMTGLQAVAARSGMVRTSLFLMLIYPAFQLGGIAGLIEMKITLSSLEILYLSHHCTRRIEASLIDYLLTYLRPLLAGAGMAIVLLPLVQALDVIPIVKLALCAGIGAATYAVCSFAIWHASGRPNGLEAIFISLLARKGRAAGV</sequence>
<evidence type="ECO:0000313" key="8">
    <source>
        <dbReference type="EMBL" id="TVO59656.1"/>
    </source>
</evidence>
<reference evidence="8 9" key="1">
    <citation type="submission" date="2019-07" db="EMBL/GenBank/DDBJ databases">
        <title>The pathways for chlorine oxyanion respiration interact through the shared metabolite chlorate.</title>
        <authorList>
            <person name="Barnum T.P."/>
            <person name="Cheng Y."/>
            <person name="Hill K.A."/>
            <person name="Lucas L.N."/>
            <person name="Carlson H.K."/>
            <person name="Coates J.D."/>
        </authorList>
    </citation>
    <scope>NUCLEOTIDE SEQUENCE [LARGE SCALE GENOMIC DNA]</scope>
    <source>
        <strain evidence="8 9">SFB-3</strain>
    </source>
</reference>
<accession>A0A557R3E8</accession>
<keyword evidence="5 7" id="KW-1133">Transmembrane helix</keyword>
<feature type="transmembrane region" description="Helical" evidence="7">
    <location>
        <begin position="248"/>
        <end position="277"/>
    </location>
</feature>
<comment type="caution">
    <text evidence="8">The sequence shown here is derived from an EMBL/GenBank/DDBJ whole genome shotgun (WGS) entry which is preliminary data.</text>
</comment>
<comment type="similarity">
    <text evidence="2">Belongs to the polysaccharide synthase family.</text>
</comment>
<name>A0A557R3E8_9RHOO</name>